<reference evidence="1 2" key="1">
    <citation type="submission" date="2007-11" db="EMBL/GenBank/DDBJ databases">
        <authorList>
            <consortium name="The Salmonella enterica serovar Arizonae Genome Sequencing Project"/>
            <person name="McClelland M."/>
            <person name="Sanderson E.K."/>
            <person name="Porwollik S."/>
            <person name="Spieth J."/>
            <person name="Clifton W.S."/>
            <person name="Fulton R."/>
            <person name="Chunyan W."/>
            <person name="Wollam A."/>
            <person name="Shah N."/>
            <person name="Pepin K."/>
            <person name="Bhonagiri V."/>
            <person name="Nash W."/>
            <person name="Johnson M."/>
            <person name="Thiruvilangam P."/>
            <person name="Wilson R."/>
        </authorList>
    </citation>
    <scope>NUCLEOTIDE SEQUENCE [LARGE SCALE GENOMIC DNA]</scope>
    <source>
        <strain evidence="2">ATCC BAA-731 / CDC346-86 / RSK2980</strain>
    </source>
</reference>
<proteinExistence type="predicted"/>
<dbReference type="EMBL" id="CP000880">
    <property type="protein sequence ID" value="ABX20804.1"/>
    <property type="molecule type" value="Genomic_DNA"/>
</dbReference>
<gene>
    <name evidence="1" type="ordered locus">SARI_00888</name>
</gene>
<evidence type="ECO:0000313" key="1">
    <source>
        <dbReference type="EMBL" id="ABX20804.1"/>
    </source>
</evidence>
<protein>
    <submittedName>
        <fullName evidence="1">Uncharacterized protein</fullName>
    </submittedName>
</protein>
<dbReference type="KEGG" id="ses:SARI_00888"/>
<evidence type="ECO:0000313" key="2">
    <source>
        <dbReference type="Proteomes" id="UP000002084"/>
    </source>
</evidence>
<organism evidence="1 2">
    <name type="scientific">Salmonella arizonae (strain ATCC BAA-731 / CDC346-86 / RSK2980)</name>
    <dbReference type="NCBI Taxonomy" id="41514"/>
    <lineage>
        <taxon>Bacteria</taxon>
        <taxon>Pseudomonadati</taxon>
        <taxon>Pseudomonadota</taxon>
        <taxon>Gammaproteobacteria</taxon>
        <taxon>Enterobacterales</taxon>
        <taxon>Enterobacteriaceae</taxon>
        <taxon>Salmonella</taxon>
    </lineage>
</organism>
<keyword evidence="2" id="KW-1185">Reference proteome</keyword>
<name>A9MLU1_SALAR</name>
<dbReference type="Proteomes" id="UP000002084">
    <property type="component" value="Chromosome"/>
</dbReference>
<dbReference type="HOGENOM" id="CLU_3172880_0_0_6"/>
<sequence length="47" mass="5443">MPTSSVVQEKPDEMNAKLIDNVSTHFLKENIFFPLKRHKYTGITPCH</sequence>
<accession>A9MLU1</accession>
<dbReference type="AlphaFoldDB" id="A9MLU1"/>